<keyword evidence="3" id="KW-1185">Reference proteome</keyword>
<dbReference type="InterPro" id="IPR009799">
    <property type="entry name" value="EthD_dom"/>
</dbReference>
<accession>A0A543CXN3</accession>
<dbReference type="PANTHER" id="PTHR40260:SF2">
    <property type="entry name" value="BLR8190 PROTEIN"/>
    <property type="match status" value="1"/>
</dbReference>
<evidence type="ECO:0000313" key="3">
    <source>
        <dbReference type="Proteomes" id="UP000315677"/>
    </source>
</evidence>
<dbReference type="Proteomes" id="UP000315677">
    <property type="component" value="Unassembled WGS sequence"/>
</dbReference>
<dbReference type="GO" id="GO:0016491">
    <property type="term" value="F:oxidoreductase activity"/>
    <property type="evidence" value="ECO:0007669"/>
    <property type="project" value="InterPro"/>
</dbReference>
<protein>
    <submittedName>
        <fullName evidence="2">Uncharacterized protein (TIGR02118 family)</fullName>
    </submittedName>
</protein>
<dbReference type="SUPFAM" id="SSF54909">
    <property type="entry name" value="Dimeric alpha+beta barrel"/>
    <property type="match status" value="1"/>
</dbReference>
<proteinExistence type="predicted"/>
<dbReference type="InterPro" id="IPR011008">
    <property type="entry name" value="Dimeric_a/b-barrel"/>
</dbReference>
<gene>
    <name evidence="2" type="ORF">FB558_8382</name>
</gene>
<feature type="domain" description="EthD" evidence="1">
    <location>
        <begin position="13"/>
        <end position="89"/>
    </location>
</feature>
<dbReference type="OrthoDB" id="5294870at2"/>
<dbReference type="PANTHER" id="PTHR40260">
    <property type="entry name" value="BLR8190 PROTEIN"/>
    <property type="match status" value="1"/>
</dbReference>
<name>A0A543CXN3_9PSEU</name>
<comment type="caution">
    <text evidence="2">The sequence shown here is derived from an EMBL/GenBank/DDBJ whole genome shotgun (WGS) entry which is preliminary data.</text>
</comment>
<sequence length="103" mass="10962">MYQVTVLYNHPEDIAAFDRHYRETHAPLAAKLPGLTRYTACWTGPSPDGSPAPHHLVATLYFDSSEAFGAAFSGPEGQAAQADIAHFAGAGLTILTGEAETFV</sequence>
<dbReference type="Gene3D" id="3.30.70.100">
    <property type="match status" value="1"/>
</dbReference>
<dbReference type="Pfam" id="PF07110">
    <property type="entry name" value="EthD"/>
    <property type="match status" value="1"/>
</dbReference>
<dbReference type="AlphaFoldDB" id="A0A543CXN3"/>
<dbReference type="RefSeq" id="WP_142064836.1">
    <property type="nucleotide sequence ID" value="NZ_VFPA01000008.1"/>
</dbReference>
<dbReference type="EMBL" id="VFPA01000008">
    <property type="protein sequence ID" value="TQM01864.1"/>
    <property type="molecule type" value="Genomic_DNA"/>
</dbReference>
<reference evidence="2 3" key="1">
    <citation type="submission" date="2019-06" db="EMBL/GenBank/DDBJ databases">
        <title>Sequencing the genomes of 1000 actinobacteria strains.</title>
        <authorList>
            <person name="Klenk H.-P."/>
        </authorList>
    </citation>
    <scope>NUCLEOTIDE SEQUENCE [LARGE SCALE GENOMIC DNA]</scope>
    <source>
        <strain evidence="2 3">DSM 45301</strain>
    </source>
</reference>
<organism evidence="2 3">
    <name type="scientific">Pseudonocardia kunmingensis</name>
    <dbReference type="NCBI Taxonomy" id="630975"/>
    <lineage>
        <taxon>Bacteria</taxon>
        <taxon>Bacillati</taxon>
        <taxon>Actinomycetota</taxon>
        <taxon>Actinomycetes</taxon>
        <taxon>Pseudonocardiales</taxon>
        <taxon>Pseudonocardiaceae</taxon>
        <taxon>Pseudonocardia</taxon>
    </lineage>
</organism>
<evidence type="ECO:0000313" key="2">
    <source>
        <dbReference type="EMBL" id="TQM01864.1"/>
    </source>
</evidence>
<dbReference type="NCBIfam" id="TIGR02118">
    <property type="entry name" value="EthD family reductase"/>
    <property type="match status" value="1"/>
</dbReference>
<evidence type="ECO:0000259" key="1">
    <source>
        <dbReference type="Pfam" id="PF07110"/>
    </source>
</evidence>